<accession>A0A2W0H4U0</accession>
<dbReference type="InterPro" id="IPR038732">
    <property type="entry name" value="HpyO/CreE_NAD-binding"/>
</dbReference>
<dbReference type="OrthoDB" id="370110at2"/>
<reference evidence="2 3" key="1">
    <citation type="submission" date="2017-10" db="EMBL/GenBank/DDBJ databases">
        <title>Bacillus sp. nov., a halophilic bacterium isolated from a Yangshapao Lake.</title>
        <authorList>
            <person name="Wang H."/>
        </authorList>
    </citation>
    <scope>NUCLEOTIDE SEQUENCE [LARGE SCALE GENOMIC DNA]</scope>
    <source>
        <strain evidence="2 3">YSP-3</strain>
    </source>
</reference>
<dbReference type="AlphaFoldDB" id="A0A2W0H4U0"/>
<dbReference type="Proteomes" id="UP000248066">
    <property type="component" value="Unassembled WGS sequence"/>
</dbReference>
<protein>
    <recommendedName>
        <fullName evidence="1">FAD-dependent urate hydroxylase HpyO/Asp monooxygenase CreE-like FAD/NAD(P)-binding domain-containing protein</fullName>
    </recommendedName>
</protein>
<evidence type="ECO:0000313" key="2">
    <source>
        <dbReference type="EMBL" id="PYZ96177.1"/>
    </source>
</evidence>
<keyword evidence="3" id="KW-1185">Reference proteome</keyword>
<dbReference type="EMBL" id="PDOF01000003">
    <property type="protein sequence ID" value="PYZ96177.1"/>
    <property type="molecule type" value="Genomic_DNA"/>
</dbReference>
<sequence>MEWTIIGGGIQGCTLACYLVEKGNVSPENILIIDPHPSPMENWKHCTGKIGMTYLRSPFVHHLSPSPFSLDHYASSEKYASPFTGRQKKPRLDLFNNHSSAQFTSLGLEASWKQGRVSGVKKQNGAWQLALDSGEIVTTQHTVIAIGLGEQPFWPDWAREIKNHRPRSIFHVFDSGCNPANLRGPVTVIGGGITAAHLSLHLSKIQSNPVTMIHRHPFRIHEFDSDPGWMGQKHMGPFQKVKNLDKRRRMIRVARHKGSIPRHLYRSLKHAEKNRQVTLLSMNTTTVSENSRGSLVLSDENIHHETENVILATGFEQKPPGMDWLAPLIQDENLQCARCGYPAVPDSLEWCDHLYVTGGLAELALGPAARNISGARRGAQRIVDLHC</sequence>
<dbReference type="InterPro" id="IPR036188">
    <property type="entry name" value="FAD/NAD-bd_sf"/>
</dbReference>
<comment type="caution">
    <text evidence="2">The sequence shown here is derived from an EMBL/GenBank/DDBJ whole genome shotgun (WGS) entry which is preliminary data.</text>
</comment>
<dbReference type="Pfam" id="PF13454">
    <property type="entry name" value="NAD_binding_9"/>
    <property type="match status" value="1"/>
</dbReference>
<dbReference type="Gene3D" id="3.50.50.60">
    <property type="entry name" value="FAD/NAD(P)-binding domain"/>
    <property type="match status" value="1"/>
</dbReference>
<proteinExistence type="predicted"/>
<evidence type="ECO:0000259" key="1">
    <source>
        <dbReference type="Pfam" id="PF13454"/>
    </source>
</evidence>
<feature type="domain" description="FAD-dependent urate hydroxylase HpyO/Asp monooxygenase CreE-like FAD/NAD(P)-binding" evidence="1">
    <location>
        <begin position="5"/>
        <end position="147"/>
    </location>
</feature>
<name>A0A2W0H4U0_9BACI</name>
<evidence type="ECO:0000313" key="3">
    <source>
        <dbReference type="Proteomes" id="UP000248066"/>
    </source>
</evidence>
<gene>
    <name evidence="2" type="ORF">CR205_17590</name>
</gene>
<dbReference type="PANTHER" id="PTHR38663">
    <property type="match status" value="1"/>
</dbReference>
<dbReference type="PANTHER" id="PTHR38663:SF1">
    <property type="entry name" value="L-ORNITHINE N(5)-MONOOXYGENASE"/>
    <property type="match status" value="1"/>
</dbReference>
<dbReference type="RefSeq" id="WP_110521453.1">
    <property type="nucleotide sequence ID" value="NZ_PDOF01000003.1"/>
</dbReference>
<dbReference type="SUPFAM" id="SSF51905">
    <property type="entry name" value="FAD/NAD(P)-binding domain"/>
    <property type="match status" value="2"/>
</dbReference>
<organism evidence="2 3">
    <name type="scientific">Alteribacter lacisalsi</name>
    <dbReference type="NCBI Taxonomy" id="2045244"/>
    <lineage>
        <taxon>Bacteria</taxon>
        <taxon>Bacillati</taxon>
        <taxon>Bacillota</taxon>
        <taxon>Bacilli</taxon>
        <taxon>Bacillales</taxon>
        <taxon>Bacillaceae</taxon>
        <taxon>Alteribacter</taxon>
    </lineage>
</organism>